<dbReference type="Pfam" id="PF16363">
    <property type="entry name" value="GDP_Man_Dehyd"/>
    <property type="match status" value="1"/>
</dbReference>
<feature type="domain" description="NAD(P)-binding" evidence="7">
    <location>
        <begin position="19"/>
        <end position="172"/>
    </location>
</feature>
<evidence type="ECO:0000256" key="5">
    <source>
        <dbReference type="ARBA" id="ARBA00023239"/>
    </source>
</evidence>
<evidence type="ECO:0000256" key="3">
    <source>
        <dbReference type="ARBA" id="ARBA00009263"/>
    </source>
</evidence>
<dbReference type="UniPathway" id="UPA00128">
    <property type="reaction ID" value="UER00190"/>
</dbReference>
<dbReference type="FunFam" id="3.40.50.720:FF:000924">
    <property type="entry name" value="GDP-mannose 4,6 dehydratase"/>
    <property type="match status" value="1"/>
</dbReference>
<comment type="pathway">
    <text evidence="2">Nucleotide-sugar biosynthesis; GDP-L-fucose biosynthesis via de novo pathway; GDP-L-fucose from GDP-alpha-D-mannose: step 1/2.</text>
</comment>
<dbReference type="Proteomes" id="UP000663852">
    <property type="component" value="Unassembled WGS sequence"/>
</dbReference>
<evidence type="ECO:0000256" key="4">
    <source>
        <dbReference type="ARBA" id="ARBA00011989"/>
    </source>
</evidence>
<dbReference type="InterPro" id="IPR016040">
    <property type="entry name" value="NAD(P)-bd_dom"/>
</dbReference>
<dbReference type="PANTHER" id="PTHR43715:SF1">
    <property type="entry name" value="GDP-MANNOSE 4,6 DEHYDRATASE"/>
    <property type="match status" value="1"/>
</dbReference>
<organism evidence="9 11">
    <name type="scientific">Adineta ricciae</name>
    <name type="common">Rotifer</name>
    <dbReference type="NCBI Taxonomy" id="249248"/>
    <lineage>
        <taxon>Eukaryota</taxon>
        <taxon>Metazoa</taxon>
        <taxon>Spiralia</taxon>
        <taxon>Gnathifera</taxon>
        <taxon>Rotifera</taxon>
        <taxon>Eurotatoria</taxon>
        <taxon>Bdelloidea</taxon>
        <taxon>Adinetida</taxon>
        <taxon>Adinetidae</taxon>
        <taxon>Adineta</taxon>
    </lineage>
</organism>
<comment type="similarity">
    <text evidence="3">Belongs to the NAD(P)-dependent epimerase/dehydratase family. GDP-mannose 4,6-dehydratase subfamily.</text>
</comment>
<keyword evidence="5" id="KW-0456">Lyase</keyword>
<evidence type="ECO:0000313" key="10">
    <source>
        <dbReference type="Proteomes" id="UP000663828"/>
    </source>
</evidence>
<keyword evidence="10" id="KW-1185">Reference proteome</keyword>
<evidence type="ECO:0000313" key="11">
    <source>
        <dbReference type="Proteomes" id="UP000663852"/>
    </source>
</evidence>
<evidence type="ECO:0000259" key="7">
    <source>
        <dbReference type="Pfam" id="PF16363"/>
    </source>
</evidence>
<evidence type="ECO:0000256" key="1">
    <source>
        <dbReference type="ARBA" id="ARBA00001937"/>
    </source>
</evidence>
<protein>
    <recommendedName>
        <fullName evidence="4">GDP-mannose 4,6-dehydratase</fullName>
        <ecNumber evidence="4">4.2.1.47</ecNumber>
    </recommendedName>
    <alternativeName>
        <fullName evidence="6">GDP-D-mannose dehydratase</fullName>
    </alternativeName>
</protein>
<proteinExistence type="inferred from homology"/>
<dbReference type="InterPro" id="IPR036291">
    <property type="entry name" value="NAD(P)-bd_dom_sf"/>
</dbReference>
<dbReference type="InterPro" id="IPR006368">
    <property type="entry name" value="GDP_Man_deHydtase"/>
</dbReference>
<dbReference type="GO" id="GO:0042351">
    <property type="term" value="P:'de novo' GDP-L-fucose biosynthetic process"/>
    <property type="evidence" value="ECO:0007669"/>
    <property type="project" value="UniProtKB-UniPathway"/>
</dbReference>
<comment type="cofactor">
    <cofactor evidence="1">
        <name>NADP(+)</name>
        <dbReference type="ChEBI" id="CHEBI:58349"/>
    </cofactor>
</comment>
<dbReference type="Proteomes" id="UP000663828">
    <property type="component" value="Unassembled WGS sequence"/>
</dbReference>
<dbReference type="AlphaFoldDB" id="A0A815WFZ4"/>
<reference evidence="9" key="1">
    <citation type="submission" date="2021-02" db="EMBL/GenBank/DDBJ databases">
        <authorList>
            <person name="Nowell W R."/>
        </authorList>
    </citation>
    <scope>NUCLEOTIDE SEQUENCE</scope>
</reference>
<dbReference type="EC" id="4.2.1.47" evidence="4"/>
<comment type="caution">
    <text evidence="9">The sequence shown here is derived from an EMBL/GenBank/DDBJ whole genome shotgun (WGS) entry which is preliminary data.</text>
</comment>
<sequence length="182" mass="20482">MALMVTTEKVEENNRKIALIMGISGQDGNYLAELLVDKGYEVHGLIRHSSTLNTKSLHLINKRFSSQGKSAIILHYGDLNDTSSIVKVILTVRPNEVYNLAAMRHDEISFHLDEYTVNLNGLGALRILDAIRACGLEKCIRFYQASTSELYGKTYQIPQNENTPFYPRSPYGQYPLLLAGKF</sequence>
<dbReference type="EMBL" id="CAJNOJ010001279">
    <property type="protein sequence ID" value="CAF1548324.1"/>
    <property type="molecule type" value="Genomic_DNA"/>
</dbReference>
<dbReference type="GO" id="GO:0008446">
    <property type="term" value="F:GDP-mannose 4,6-dehydratase activity"/>
    <property type="evidence" value="ECO:0007669"/>
    <property type="project" value="UniProtKB-EC"/>
</dbReference>
<name>A0A815WFZ4_ADIRI</name>
<evidence type="ECO:0000313" key="8">
    <source>
        <dbReference type="EMBL" id="CAF1276672.1"/>
    </source>
</evidence>
<evidence type="ECO:0000256" key="2">
    <source>
        <dbReference type="ARBA" id="ARBA00004912"/>
    </source>
</evidence>
<gene>
    <name evidence="9" type="ORF">EDS130_LOCUS45818</name>
    <name evidence="8" type="ORF">XAT740_LOCUS27591</name>
</gene>
<evidence type="ECO:0000313" key="9">
    <source>
        <dbReference type="EMBL" id="CAF1548324.1"/>
    </source>
</evidence>
<dbReference type="Gene3D" id="3.40.50.720">
    <property type="entry name" value="NAD(P)-binding Rossmann-like Domain"/>
    <property type="match status" value="1"/>
</dbReference>
<dbReference type="OrthoDB" id="10253554at2759"/>
<dbReference type="SUPFAM" id="SSF51735">
    <property type="entry name" value="NAD(P)-binding Rossmann-fold domains"/>
    <property type="match status" value="1"/>
</dbReference>
<dbReference type="PANTHER" id="PTHR43715">
    <property type="entry name" value="GDP-MANNOSE 4,6-DEHYDRATASE"/>
    <property type="match status" value="1"/>
</dbReference>
<evidence type="ECO:0000256" key="6">
    <source>
        <dbReference type="ARBA" id="ARBA00031085"/>
    </source>
</evidence>
<accession>A0A815WFZ4</accession>
<dbReference type="EMBL" id="CAJNOR010002312">
    <property type="protein sequence ID" value="CAF1276672.1"/>
    <property type="molecule type" value="Genomic_DNA"/>
</dbReference>